<dbReference type="Gene3D" id="3.30.530.20">
    <property type="match status" value="1"/>
</dbReference>
<evidence type="ECO:0000256" key="1">
    <source>
        <dbReference type="ARBA" id="ARBA00006817"/>
    </source>
</evidence>
<comment type="caution">
    <text evidence="3">The sequence shown here is derived from an EMBL/GenBank/DDBJ whole genome shotgun (WGS) entry which is preliminary data.</text>
</comment>
<sequence length="134" mass="15385">MEIKISAQINAPLENVWDYWTLGEHVTGWNFASDDWHCPDSKIDLRPGGEFHSTMAAKDGSFSFDFWGTYSEIIPQKEIRSTMGDGRKLDVFFESQAGGVLVTEIFEAEDQNPIELQRQGWQAILDNFKKYCEK</sequence>
<keyword evidence="4" id="KW-1185">Reference proteome</keyword>
<dbReference type="SUPFAM" id="SSF55961">
    <property type="entry name" value="Bet v1-like"/>
    <property type="match status" value="1"/>
</dbReference>
<comment type="similarity">
    <text evidence="1">Belongs to the AHA1 family.</text>
</comment>
<gene>
    <name evidence="3" type="ORF">Ataiwa_23870</name>
</gene>
<dbReference type="Pfam" id="PF08327">
    <property type="entry name" value="AHSA1"/>
    <property type="match status" value="1"/>
</dbReference>
<proteinExistence type="inferred from homology"/>
<dbReference type="InterPro" id="IPR013538">
    <property type="entry name" value="ASHA1/2-like_C"/>
</dbReference>
<evidence type="ECO:0000313" key="4">
    <source>
        <dbReference type="Proteomes" id="UP001307705"/>
    </source>
</evidence>
<evidence type="ECO:0000259" key="2">
    <source>
        <dbReference type="Pfam" id="PF08327"/>
    </source>
</evidence>
<dbReference type="InterPro" id="IPR023393">
    <property type="entry name" value="START-like_dom_sf"/>
</dbReference>
<name>A0ABQ6Q1Q8_9BACT</name>
<evidence type="ECO:0000313" key="3">
    <source>
        <dbReference type="EMBL" id="GMQ34115.1"/>
    </source>
</evidence>
<dbReference type="RefSeq" id="WP_338228947.1">
    <property type="nucleotide sequence ID" value="NZ_BTPE01000007.1"/>
</dbReference>
<accession>A0ABQ6Q1Q8</accession>
<organism evidence="3 4">
    <name type="scientific">Algoriphagus taiwanensis</name>
    <dbReference type="NCBI Taxonomy" id="1445656"/>
    <lineage>
        <taxon>Bacteria</taxon>
        <taxon>Pseudomonadati</taxon>
        <taxon>Bacteroidota</taxon>
        <taxon>Cytophagia</taxon>
        <taxon>Cytophagales</taxon>
        <taxon>Cyclobacteriaceae</taxon>
        <taxon>Algoriphagus</taxon>
    </lineage>
</organism>
<protein>
    <submittedName>
        <fullName evidence="3">SRPBCC family protein</fullName>
    </submittedName>
</protein>
<feature type="domain" description="Activator of Hsp90 ATPase homologue 1/2-like C-terminal" evidence="2">
    <location>
        <begin position="10"/>
        <end position="132"/>
    </location>
</feature>
<reference evidence="3 4" key="1">
    <citation type="submission" date="2023-08" db="EMBL/GenBank/DDBJ databases">
        <title>Draft genome sequence of Algoriphagus taiwanensis.</title>
        <authorList>
            <person name="Takatani N."/>
            <person name="Hosokawa M."/>
            <person name="Sawabe T."/>
        </authorList>
    </citation>
    <scope>NUCLEOTIDE SEQUENCE [LARGE SCALE GENOMIC DNA]</scope>
    <source>
        <strain evidence="3 4">JCM 19755</strain>
    </source>
</reference>
<dbReference type="Proteomes" id="UP001307705">
    <property type="component" value="Unassembled WGS sequence"/>
</dbReference>
<dbReference type="EMBL" id="BTPE01000007">
    <property type="protein sequence ID" value="GMQ34115.1"/>
    <property type="molecule type" value="Genomic_DNA"/>
</dbReference>